<dbReference type="EMBL" id="JAAVTK010000024">
    <property type="protein sequence ID" value="NKI91826.1"/>
    <property type="molecule type" value="Genomic_DNA"/>
</dbReference>
<dbReference type="RefSeq" id="WP_168675373.1">
    <property type="nucleotide sequence ID" value="NZ_JAAVTK010000024.1"/>
</dbReference>
<reference evidence="1 2" key="1">
    <citation type="submission" date="2020-03" db="EMBL/GenBank/DDBJ databases">
        <title>Genomic Encyclopedia of Type Strains, Phase IV (KMG-V): Genome sequencing to study the core and pangenomes of soil and plant-associated prokaryotes.</title>
        <authorList>
            <person name="Whitman W."/>
        </authorList>
    </citation>
    <scope>NUCLEOTIDE SEQUENCE [LARGE SCALE GENOMIC DNA]</scope>
    <source>
        <strain evidence="1 2">1B</strain>
    </source>
</reference>
<gene>
    <name evidence="1" type="ORF">HBN54_004449</name>
</gene>
<proteinExistence type="predicted"/>
<name>A0ABX1HRC6_9BACT</name>
<dbReference type="Proteomes" id="UP000717634">
    <property type="component" value="Unassembled WGS sequence"/>
</dbReference>
<accession>A0ABX1HRC6</accession>
<protein>
    <submittedName>
        <fullName evidence="1">Uncharacterized protein</fullName>
    </submittedName>
</protein>
<evidence type="ECO:0000313" key="2">
    <source>
        <dbReference type="Proteomes" id="UP000717634"/>
    </source>
</evidence>
<sequence>MDSETAAYYRLEETLRLHQGNEVVFVEAAVPVVEFATWLCAWWTAHQPAKSYTPNGADPDYGPLLLLAPTGGGCHRLMYSRGNTPANYKAEQANWHYAVTRFCEDVRQAVWERYHLHLERLLPPHQLSH</sequence>
<comment type="caution">
    <text evidence="1">The sequence shown here is derived from an EMBL/GenBank/DDBJ whole genome shotgun (WGS) entry which is preliminary data.</text>
</comment>
<keyword evidence="2" id="KW-1185">Reference proteome</keyword>
<evidence type="ECO:0000313" key="1">
    <source>
        <dbReference type="EMBL" id="NKI91826.1"/>
    </source>
</evidence>
<organism evidence="1 2">
    <name type="scientific">Hymenobacter artigasi</name>
    <dbReference type="NCBI Taxonomy" id="2719616"/>
    <lineage>
        <taxon>Bacteria</taxon>
        <taxon>Pseudomonadati</taxon>
        <taxon>Bacteroidota</taxon>
        <taxon>Cytophagia</taxon>
        <taxon>Cytophagales</taxon>
        <taxon>Hymenobacteraceae</taxon>
        <taxon>Hymenobacter</taxon>
    </lineage>
</organism>